<dbReference type="InterPro" id="IPR027417">
    <property type="entry name" value="P-loop_NTPase"/>
</dbReference>
<comment type="similarity">
    <text evidence="1">Belongs to the AAA ATPase family.</text>
</comment>
<dbReference type="CDD" id="cd19481">
    <property type="entry name" value="RecA-like_protease"/>
    <property type="match status" value="1"/>
</dbReference>
<dbReference type="GO" id="GO:0016887">
    <property type="term" value="F:ATP hydrolysis activity"/>
    <property type="evidence" value="ECO:0007669"/>
    <property type="project" value="InterPro"/>
</dbReference>
<dbReference type="Proteomes" id="UP000618460">
    <property type="component" value="Unassembled WGS sequence"/>
</dbReference>
<protein>
    <submittedName>
        <fullName evidence="5">ATPase</fullName>
    </submittedName>
</protein>
<keyword evidence="6" id="KW-1185">Reference proteome</keyword>
<dbReference type="SUPFAM" id="SSF52540">
    <property type="entry name" value="P-loop containing nucleoside triphosphate hydrolases"/>
    <property type="match status" value="1"/>
</dbReference>
<name>A0A917TRJ4_9BACI</name>
<dbReference type="PANTHER" id="PTHR23073">
    <property type="entry name" value="26S PROTEASOME REGULATORY SUBUNIT"/>
    <property type="match status" value="1"/>
</dbReference>
<reference evidence="5" key="2">
    <citation type="submission" date="2020-09" db="EMBL/GenBank/DDBJ databases">
        <authorList>
            <person name="Sun Q."/>
            <person name="Zhou Y."/>
        </authorList>
    </citation>
    <scope>NUCLEOTIDE SEQUENCE</scope>
    <source>
        <strain evidence="5">CGMCC 1.6333</strain>
    </source>
</reference>
<dbReference type="InterPro" id="IPR003593">
    <property type="entry name" value="AAA+_ATPase"/>
</dbReference>
<evidence type="ECO:0000256" key="1">
    <source>
        <dbReference type="ARBA" id="ARBA00006914"/>
    </source>
</evidence>
<comment type="caution">
    <text evidence="5">The sequence shown here is derived from an EMBL/GenBank/DDBJ whole genome shotgun (WGS) entry which is preliminary data.</text>
</comment>
<evidence type="ECO:0000256" key="2">
    <source>
        <dbReference type="ARBA" id="ARBA00022741"/>
    </source>
</evidence>
<dbReference type="AlphaFoldDB" id="A0A917TRJ4"/>
<gene>
    <name evidence="5" type="ORF">GCM10011351_20670</name>
</gene>
<dbReference type="EMBL" id="BMLG01000011">
    <property type="protein sequence ID" value="GGM34560.1"/>
    <property type="molecule type" value="Genomic_DNA"/>
</dbReference>
<dbReference type="GO" id="GO:0005524">
    <property type="term" value="F:ATP binding"/>
    <property type="evidence" value="ECO:0007669"/>
    <property type="project" value="UniProtKB-KW"/>
</dbReference>
<organism evidence="5 6">
    <name type="scientific">Paraliobacillus quinghaiensis</name>
    <dbReference type="NCBI Taxonomy" id="470815"/>
    <lineage>
        <taxon>Bacteria</taxon>
        <taxon>Bacillati</taxon>
        <taxon>Bacillota</taxon>
        <taxon>Bacilli</taxon>
        <taxon>Bacillales</taxon>
        <taxon>Bacillaceae</taxon>
        <taxon>Paraliobacillus</taxon>
    </lineage>
</organism>
<dbReference type="Pfam" id="PF00004">
    <property type="entry name" value="AAA"/>
    <property type="match status" value="1"/>
</dbReference>
<dbReference type="OrthoDB" id="9806903at2"/>
<keyword evidence="2" id="KW-0547">Nucleotide-binding</keyword>
<dbReference type="InterPro" id="IPR050221">
    <property type="entry name" value="26S_Proteasome_ATPase"/>
</dbReference>
<evidence type="ECO:0000313" key="5">
    <source>
        <dbReference type="EMBL" id="GGM34560.1"/>
    </source>
</evidence>
<sequence>MNKLSRNDFILNMIHSHVNNDRDAFAEDCIELIKHEEQKGNYRIAAKIRNALEETPKEKTNSQKTSSAIFELDTLKFNSKVKLNESLEGLIDIKKPVCKEEIVLKQETLFELEGIVKQWDEVEKLSKYNLLPQNKILFYGPPGTGKTISAYKIASELGLEVAYVNFGKLISSFLGKTGENISDIFDYVNRNKCVLLLDELDAIGKKRDDSQELGELKRIVISLLQGIDNFGSNSLIIACTNHEHLLDPALWRRFDNNVQFTYPGLKERYSLVKSLVKSVNLVIENDWIEFIAEITNGLSPAFIKRIVENGVRKWILNESAKKIKCQYLIVEEALKFIDLTSMCVEEKIEIAKKLRRQSKSYTFHYLSSILNIPKSTLHKKMKVS</sequence>
<feature type="domain" description="AAA+ ATPase" evidence="4">
    <location>
        <begin position="132"/>
        <end position="264"/>
    </location>
</feature>
<dbReference type="SMART" id="SM00382">
    <property type="entry name" value="AAA"/>
    <property type="match status" value="1"/>
</dbReference>
<dbReference type="RefSeq" id="WP_117155502.1">
    <property type="nucleotide sequence ID" value="NZ_BMLG01000011.1"/>
</dbReference>
<dbReference type="InterPro" id="IPR003959">
    <property type="entry name" value="ATPase_AAA_core"/>
</dbReference>
<keyword evidence="3" id="KW-0067">ATP-binding</keyword>
<dbReference type="Gene3D" id="3.40.50.300">
    <property type="entry name" value="P-loop containing nucleotide triphosphate hydrolases"/>
    <property type="match status" value="1"/>
</dbReference>
<evidence type="ECO:0000313" key="6">
    <source>
        <dbReference type="Proteomes" id="UP000618460"/>
    </source>
</evidence>
<reference evidence="5" key="1">
    <citation type="journal article" date="2014" name="Int. J. Syst. Evol. Microbiol.">
        <title>Complete genome sequence of Corynebacterium casei LMG S-19264T (=DSM 44701T), isolated from a smear-ripened cheese.</title>
        <authorList>
            <consortium name="US DOE Joint Genome Institute (JGI-PGF)"/>
            <person name="Walter F."/>
            <person name="Albersmeier A."/>
            <person name="Kalinowski J."/>
            <person name="Ruckert C."/>
        </authorList>
    </citation>
    <scope>NUCLEOTIDE SEQUENCE</scope>
    <source>
        <strain evidence="5">CGMCC 1.6333</strain>
    </source>
</reference>
<evidence type="ECO:0000259" key="4">
    <source>
        <dbReference type="SMART" id="SM00382"/>
    </source>
</evidence>
<evidence type="ECO:0000256" key="3">
    <source>
        <dbReference type="ARBA" id="ARBA00022840"/>
    </source>
</evidence>
<proteinExistence type="inferred from homology"/>
<accession>A0A917TRJ4</accession>